<gene>
    <name evidence="4" type="ORF">sm9_1146</name>
</gene>
<sequence length="332" mass="38054">MIIMKDIFDECNFRDLKLNSRIVRTGLWESQKEMGGLSPEIFLRYERLAKNHVGLIVTELISMYPHDRFSDYSHSINNPKFIKEFKYLTSIAHQQNVPILAQLGFVNCNVNGKQNIVVNDLEMEDIRQIQSDFIVAAKKISFAGFDGIQLAMGNNYFLSKVMDSKENKRKDDYGGSTLNRLRMILELIKVLKANTDLHISCRINVQEDILEIAQLLEKVGSDSLQITKPSSPQYFRKDSDNKNILFDITDEISKAVDIPVILGGGLSDMKSINELINSTDIDFVSMQRPFVYNPTFLSQWKDGTEVESLCNTCNNCYWKKTSTCHIIHEDEE</sequence>
<evidence type="ECO:0000256" key="1">
    <source>
        <dbReference type="ARBA" id="ARBA00022630"/>
    </source>
</evidence>
<proteinExistence type="predicted"/>
<evidence type="ECO:0000313" key="4">
    <source>
        <dbReference type="EMBL" id="ALT68930.1"/>
    </source>
</evidence>
<dbReference type="InterPro" id="IPR013785">
    <property type="entry name" value="Aldolase_TIM"/>
</dbReference>
<evidence type="ECO:0000256" key="2">
    <source>
        <dbReference type="ARBA" id="ARBA00023002"/>
    </source>
</evidence>
<dbReference type="EMBL" id="CP011266">
    <property type="protein sequence ID" value="ALT68930.1"/>
    <property type="molecule type" value="Genomic_DNA"/>
</dbReference>
<dbReference type="AlphaFoldDB" id="A0A0U2V385"/>
<dbReference type="GO" id="GO:0010181">
    <property type="term" value="F:FMN binding"/>
    <property type="evidence" value="ECO:0007669"/>
    <property type="project" value="InterPro"/>
</dbReference>
<evidence type="ECO:0000313" key="5">
    <source>
        <dbReference type="Proteomes" id="UP000067738"/>
    </source>
</evidence>
<name>A0A0U2V385_9EURY</name>
<dbReference type="InterPro" id="IPR001155">
    <property type="entry name" value="OxRdtase_FMN_N"/>
</dbReference>
<dbReference type="Gene3D" id="3.20.20.70">
    <property type="entry name" value="Aldolase class I"/>
    <property type="match status" value="1"/>
</dbReference>
<dbReference type="SUPFAM" id="SSF51395">
    <property type="entry name" value="FMN-linked oxidoreductases"/>
    <property type="match status" value="1"/>
</dbReference>
<dbReference type="Pfam" id="PF00724">
    <property type="entry name" value="Oxidored_FMN"/>
    <property type="match status" value="1"/>
</dbReference>
<accession>A0A0U2V385</accession>
<organism evidence="4 5">
    <name type="scientific">Methanobrevibacter millerae</name>
    <dbReference type="NCBI Taxonomy" id="230361"/>
    <lineage>
        <taxon>Archaea</taxon>
        <taxon>Methanobacteriati</taxon>
        <taxon>Methanobacteriota</taxon>
        <taxon>Methanomada group</taxon>
        <taxon>Methanobacteria</taxon>
        <taxon>Methanobacteriales</taxon>
        <taxon>Methanobacteriaceae</taxon>
        <taxon>Methanobrevibacter</taxon>
    </lineage>
</organism>
<dbReference type="Proteomes" id="UP000067738">
    <property type="component" value="Chromosome"/>
</dbReference>
<keyword evidence="1" id="KW-0285">Flavoprotein</keyword>
<dbReference type="PANTHER" id="PTHR43656">
    <property type="entry name" value="BINDING OXIDOREDUCTASE, PUTATIVE (AFU_ORTHOLOGUE AFUA_2G08260)-RELATED"/>
    <property type="match status" value="1"/>
</dbReference>
<keyword evidence="2" id="KW-0560">Oxidoreductase</keyword>
<feature type="domain" description="NADH:flavin oxidoreductase/NADH oxidase N-terminal" evidence="3">
    <location>
        <begin position="7"/>
        <end position="305"/>
    </location>
</feature>
<dbReference type="KEGG" id="mmil:sm9_1146"/>
<reference evidence="4 5" key="1">
    <citation type="submission" date="2015-04" db="EMBL/GenBank/DDBJ databases">
        <title>The complete genome sequence of the rumen methanogen Methanobrevibacter millerae SM9.</title>
        <authorList>
            <person name="Leahy S.C."/>
            <person name="Kelly W.J."/>
            <person name="Pacheco D.M."/>
            <person name="Li D."/>
            <person name="Altermann E."/>
            <person name="Attwood G.T."/>
        </authorList>
    </citation>
    <scope>NUCLEOTIDE SEQUENCE [LARGE SCALE GENOMIC DNA]</scope>
    <source>
        <strain evidence="4 5">SM9</strain>
    </source>
</reference>
<dbReference type="GO" id="GO:0016491">
    <property type="term" value="F:oxidoreductase activity"/>
    <property type="evidence" value="ECO:0007669"/>
    <property type="project" value="UniProtKB-KW"/>
</dbReference>
<dbReference type="PATRIC" id="fig|230361.4.peg.1184"/>
<keyword evidence="5" id="KW-1185">Reference proteome</keyword>
<protein>
    <submittedName>
        <fullName evidence="4">NADH-dependent flavin oxidoreductase</fullName>
    </submittedName>
</protein>
<dbReference type="InterPro" id="IPR051799">
    <property type="entry name" value="NADH_flavin_oxidoreductase"/>
</dbReference>
<evidence type="ECO:0000259" key="3">
    <source>
        <dbReference type="Pfam" id="PF00724"/>
    </source>
</evidence>
<dbReference type="PANTHER" id="PTHR43656:SF2">
    <property type="entry name" value="BINDING OXIDOREDUCTASE, PUTATIVE (AFU_ORTHOLOGUE AFUA_2G08260)-RELATED"/>
    <property type="match status" value="1"/>
</dbReference>